<sequence>MASTGTVRLPPHKRRPAADSLSGIFAVCLTSALLAGLYFGREFLIPLALAALITFLLTPLVNKVQRWVGNVTAVLAAMTLILAATISLGWMIGSQAVDLAGQLPGYKENIRTKLRSFQTPTGGVLSRLNETLDDLKKELPGKQGDESSGEAPTTSDPMPVEVVEGPTEGGPIKTVQTMVGQIAGPLGTAALVLLLTTFMLLKREDLRGRLLRLIGQGRISATTKAFDEAGTRVRKYLLMLLVVNVTYGIPLAIGLYFIGVPNAVLWGALAAGLRFIPYIGPWIAAVFPVLLSLAVSPDWHTPLLTIGLFVVLELVSNNVLEPWLYGASTGVSPVALIVAAVFWTWMWGTPGLVLSTPFTVCLVVMGRHIPQLSFFSVMLGEEEALTPADDCYQRLLRRGEHDEIELADSFLKTKPLVELYDTVLIPVMIAAERDHQMASIDREQRDQIIHAMGDLVEELAERPALGAEGEQPPAVECHVCCLAARAERDEMAGSMLVHVLRQEGFEAEQLPARRVVSELIEALKRSQPDLVCVSVVAPSASGHARTLCRKVRNAFPDVKLAVGLWGKEDEMSESEASALREAGADEVFTEIAELIEYAGRVSSTLAKETVPASLPEDEDERLITLDRLGLVNTEREPVLDHVTAKLARVFDVPMTAITLVDRDRQWFKSHSGLPEQLVEEGGTPRDLSICGHVIAADGLVVIKDLKRDRRFAKNPMVVEHHIRFYAGAPIRMANGQTIGALCLMDTEPRSLTPQESRLLKANAAEVAEEIERLAEVTG</sequence>
<evidence type="ECO:0000256" key="5">
    <source>
        <dbReference type="ARBA" id="ARBA00023136"/>
    </source>
</evidence>
<evidence type="ECO:0000313" key="10">
    <source>
        <dbReference type="Proteomes" id="UP001320876"/>
    </source>
</evidence>
<dbReference type="SUPFAM" id="SSF52242">
    <property type="entry name" value="Cobalamin (vitamin B12)-binding domain"/>
    <property type="match status" value="1"/>
</dbReference>
<dbReference type="SUPFAM" id="SSF55781">
    <property type="entry name" value="GAF domain-like"/>
    <property type="match status" value="1"/>
</dbReference>
<keyword evidence="10" id="KW-1185">Reference proteome</keyword>
<evidence type="ECO:0000313" key="9">
    <source>
        <dbReference type="EMBL" id="MCW1926128.1"/>
    </source>
</evidence>
<feature type="region of interest" description="Disordered" evidence="6">
    <location>
        <begin position="137"/>
        <end position="159"/>
    </location>
</feature>
<comment type="caution">
    <text evidence="9">The sequence shown here is derived from an EMBL/GenBank/DDBJ whole genome shotgun (WGS) entry which is preliminary data.</text>
</comment>
<feature type="transmembrane region" description="Helical" evidence="7">
    <location>
        <begin position="264"/>
        <end position="287"/>
    </location>
</feature>
<evidence type="ECO:0000256" key="2">
    <source>
        <dbReference type="ARBA" id="ARBA00009773"/>
    </source>
</evidence>
<evidence type="ECO:0000259" key="8">
    <source>
        <dbReference type="SMART" id="SM00065"/>
    </source>
</evidence>
<dbReference type="InterPro" id="IPR002549">
    <property type="entry name" value="AI-2E-like"/>
</dbReference>
<comment type="subcellular location">
    <subcellularLocation>
        <location evidence="1">Membrane</location>
        <topology evidence="1">Multi-pass membrane protein</topology>
    </subcellularLocation>
</comment>
<evidence type="ECO:0000256" key="1">
    <source>
        <dbReference type="ARBA" id="ARBA00004141"/>
    </source>
</evidence>
<organism evidence="9 10">
    <name type="scientific">Luteolibacter arcticus</name>
    <dbReference type="NCBI Taxonomy" id="1581411"/>
    <lineage>
        <taxon>Bacteria</taxon>
        <taxon>Pseudomonadati</taxon>
        <taxon>Verrucomicrobiota</taxon>
        <taxon>Verrucomicrobiia</taxon>
        <taxon>Verrucomicrobiales</taxon>
        <taxon>Verrucomicrobiaceae</taxon>
        <taxon>Luteolibacter</taxon>
    </lineage>
</organism>
<keyword evidence="3 7" id="KW-0812">Transmembrane</keyword>
<evidence type="ECO:0000256" key="4">
    <source>
        <dbReference type="ARBA" id="ARBA00022989"/>
    </source>
</evidence>
<feature type="domain" description="GAF" evidence="8">
    <location>
        <begin position="634"/>
        <end position="777"/>
    </location>
</feature>
<keyword evidence="4 7" id="KW-1133">Transmembrane helix</keyword>
<dbReference type="Gene3D" id="3.40.50.280">
    <property type="entry name" value="Cobalamin-binding domain"/>
    <property type="match status" value="1"/>
</dbReference>
<evidence type="ECO:0000256" key="7">
    <source>
        <dbReference type="SAM" id="Phobius"/>
    </source>
</evidence>
<feature type="transmembrane region" description="Helical" evidence="7">
    <location>
        <begin position="323"/>
        <end position="345"/>
    </location>
</feature>
<dbReference type="InterPro" id="IPR029016">
    <property type="entry name" value="GAF-like_dom_sf"/>
</dbReference>
<dbReference type="PANTHER" id="PTHR43102">
    <property type="entry name" value="SLR1143 PROTEIN"/>
    <property type="match status" value="1"/>
</dbReference>
<accession>A0ABT3GRH9</accession>
<name>A0ABT3GRH9_9BACT</name>
<dbReference type="Pfam" id="PF01590">
    <property type="entry name" value="GAF"/>
    <property type="match status" value="1"/>
</dbReference>
<dbReference type="Proteomes" id="UP001320876">
    <property type="component" value="Unassembled WGS sequence"/>
</dbReference>
<dbReference type="Pfam" id="PF01594">
    <property type="entry name" value="AI-2E_transport"/>
    <property type="match status" value="1"/>
</dbReference>
<comment type="similarity">
    <text evidence="2">Belongs to the autoinducer-2 exporter (AI-2E) (TC 2.A.86) family.</text>
</comment>
<feature type="transmembrane region" description="Helical" evidence="7">
    <location>
        <begin position="73"/>
        <end position="93"/>
    </location>
</feature>
<feature type="transmembrane region" description="Helical" evidence="7">
    <location>
        <begin position="352"/>
        <end position="369"/>
    </location>
</feature>
<protein>
    <submittedName>
        <fullName evidence="9">AI-2E family transporter</fullName>
    </submittedName>
</protein>
<feature type="transmembrane region" description="Helical" evidence="7">
    <location>
        <begin position="236"/>
        <end position="258"/>
    </location>
</feature>
<reference evidence="9 10" key="1">
    <citation type="submission" date="2022-10" db="EMBL/GenBank/DDBJ databases">
        <title>Luteolibacter arcticus strain CCTCC AB 2014275, whole genome shotgun sequencing project.</title>
        <authorList>
            <person name="Zhao G."/>
            <person name="Shen L."/>
        </authorList>
    </citation>
    <scope>NUCLEOTIDE SEQUENCE [LARGE SCALE GENOMIC DNA]</scope>
    <source>
        <strain evidence="9 10">CCTCC AB 2014275</strain>
    </source>
</reference>
<feature type="transmembrane region" description="Helical" evidence="7">
    <location>
        <begin position="44"/>
        <end position="61"/>
    </location>
</feature>
<feature type="transmembrane region" description="Helical" evidence="7">
    <location>
        <begin position="21"/>
        <end position="38"/>
    </location>
</feature>
<dbReference type="Gene3D" id="3.30.450.40">
    <property type="match status" value="1"/>
</dbReference>
<dbReference type="CDD" id="cd02065">
    <property type="entry name" value="B12-binding_like"/>
    <property type="match status" value="1"/>
</dbReference>
<gene>
    <name evidence="9" type="ORF">OKA05_26455</name>
</gene>
<proteinExistence type="inferred from homology"/>
<evidence type="ECO:0000256" key="6">
    <source>
        <dbReference type="SAM" id="MobiDB-lite"/>
    </source>
</evidence>
<dbReference type="InterPro" id="IPR036724">
    <property type="entry name" value="Cobalamin-bd_sf"/>
</dbReference>
<dbReference type="InterPro" id="IPR003018">
    <property type="entry name" value="GAF"/>
</dbReference>
<evidence type="ECO:0000256" key="3">
    <source>
        <dbReference type="ARBA" id="ARBA00022692"/>
    </source>
</evidence>
<feature type="transmembrane region" description="Helical" evidence="7">
    <location>
        <begin position="182"/>
        <end position="201"/>
    </location>
</feature>
<dbReference type="RefSeq" id="WP_264490236.1">
    <property type="nucleotide sequence ID" value="NZ_JAPDDT010000021.1"/>
</dbReference>
<dbReference type="SMART" id="SM00065">
    <property type="entry name" value="GAF"/>
    <property type="match status" value="1"/>
</dbReference>
<dbReference type="PANTHER" id="PTHR43102:SF2">
    <property type="entry name" value="GAF DOMAIN-CONTAINING PROTEIN"/>
    <property type="match status" value="1"/>
</dbReference>
<dbReference type="EMBL" id="JAPDDT010000021">
    <property type="protein sequence ID" value="MCW1926128.1"/>
    <property type="molecule type" value="Genomic_DNA"/>
</dbReference>
<feature type="transmembrane region" description="Helical" evidence="7">
    <location>
        <begin position="299"/>
        <end position="317"/>
    </location>
</feature>
<keyword evidence="5 7" id="KW-0472">Membrane</keyword>